<gene>
    <name evidence="1" type="ORF">TOLI1172_LOCUS568</name>
</gene>
<organism evidence="1">
    <name type="scientific">Timspurckia oligopyrenoides</name>
    <dbReference type="NCBI Taxonomy" id="708627"/>
    <lineage>
        <taxon>Eukaryota</taxon>
        <taxon>Rhodophyta</taxon>
        <taxon>Bangiophyceae</taxon>
        <taxon>Porphyridiales</taxon>
        <taxon>Porphyridiaceae</taxon>
        <taxon>Timspurckia</taxon>
    </lineage>
</organism>
<protein>
    <submittedName>
        <fullName evidence="1">Uncharacterized protein</fullName>
    </submittedName>
</protein>
<dbReference type="EMBL" id="HBFP01000774">
    <property type="protein sequence ID" value="CAD8816180.1"/>
    <property type="molecule type" value="Transcribed_RNA"/>
</dbReference>
<dbReference type="AlphaFoldDB" id="A0A7S0ZAY9"/>
<evidence type="ECO:0000313" key="1">
    <source>
        <dbReference type="EMBL" id="CAD8816180.1"/>
    </source>
</evidence>
<proteinExistence type="predicted"/>
<reference evidence="1" key="1">
    <citation type="submission" date="2021-01" db="EMBL/GenBank/DDBJ databases">
        <authorList>
            <person name="Corre E."/>
            <person name="Pelletier E."/>
            <person name="Niang G."/>
            <person name="Scheremetjew M."/>
            <person name="Finn R."/>
            <person name="Kale V."/>
            <person name="Holt S."/>
            <person name="Cochrane G."/>
            <person name="Meng A."/>
            <person name="Brown T."/>
            <person name="Cohen L."/>
        </authorList>
    </citation>
    <scope>NUCLEOTIDE SEQUENCE</scope>
    <source>
        <strain evidence="1">CCMP3278</strain>
    </source>
</reference>
<sequence length="180" mass="20641">MGSLDTILEAISFAESKSNGGANIGQVSRSIRKQNVRKARSQNRMRKCSTVEESVSKVMQSISQCNSDGIPKKFLEFNQLEERSGLKEIQERRSSCSVEEDNECPNTSEMTLIEAARLTKYWTSGSGRFFDTFYEKCAELNRSSRFKNTMKIEFRNTEKPPLFYFVPKPNHCFQSVNYSI</sequence>
<name>A0A7S0ZAY9_9RHOD</name>
<accession>A0A7S0ZAY9</accession>